<gene>
    <name evidence="1" type="ORF">RM812_31265</name>
</gene>
<evidence type="ECO:0000313" key="2">
    <source>
        <dbReference type="Proteomes" id="UP001180724"/>
    </source>
</evidence>
<comment type="caution">
    <text evidence="1">The sequence shown here is derived from an EMBL/GenBank/DDBJ whole genome shotgun (WGS) entry which is preliminary data.</text>
</comment>
<protein>
    <submittedName>
        <fullName evidence="1">Uncharacterized protein</fullName>
    </submittedName>
</protein>
<keyword evidence="2" id="KW-1185">Reference proteome</keyword>
<reference evidence="1" key="1">
    <citation type="submission" date="2024-05" db="EMBL/GenBank/DDBJ databases">
        <title>30 novel species of actinomycetes from the DSMZ collection.</title>
        <authorList>
            <person name="Nouioui I."/>
        </authorList>
    </citation>
    <scope>NUCLEOTIDE SEQUENCE</scope>
    <source>
        <strain evidence="1">DSM 40712</strain>
    </source>
</reference>
<proteinExistence type="predicted"/>
<accession>A0ABU3AXP8</accession>
<dbReference type="RefSeq" id="WP_311580052.1">
    <property type="nucleotide sequence ID" value="NZ_JAVRFH010000044.1"/>
</dbReference>
<sequence>MFVNEGTFGVLDHGEIPVETANFSNGLVAPMAAGALILTGINTGYVNVETSVVDRCPDVDTDGWEEVMEISVNAPAGDLKVESLERGPDMNSQQLLSPMGSAWYRLRVHTRGREVMRDKVSLEPVEDYLLIVWPAPPTNATVLRSGA</sequence>
<dbReference type="Proteomes" id="UP001180724">
    <property type="component" value="Unassembled WGS sequence"/>
</dbReference>
<evidence type="ECO:0000313" key="1">
    <source>
        <dbReference type="EMBL" id="MDT0614655.1"/>
    </source>
</evidence>
<organism evidence="1 2">
    <name type="scientific">Streptomyces lancefieldiae</name>
    <dbReference type="NCBI Taxonomy" id="3075520"/>
    <lineage>
        <taxon>Bacteria</taxon>
        <taxon>Bacillati</taxon>
        <taxon>Actinomycetota</taxon>
        <taxon>Actinomycetes</taxon>
        <taxon>Kitasatosporales</taxon>
        <taxon>Streptomycetaceae</taxon>
        <taxon>Streptomyces</taxon>
    </lineage>
</organism>
<name>A0ABU3AXP8_9ACTN</name>
<dbReference type="EMBL" id="JAVRFH010000044">
    <property type="protein sequence ID" value="MDT0614655.1"/>
    <property type="molecule type" value="Genomic_DNA"/>
</dbReference>